<dbReference type="GO" id="GO:0080120">
    <property type="term" value="P:CAAX-box protein maturation"/>
    <property type="evidence" value="ECO:0007669"/>
    <property type="project" value="UniProtKB-ARBA"/>
</dbReference>
<dbReference type="GO" id="GO:0004175">
    <property type="term" value="F:endopeptidase activity"/>
    <property type="evidence" value="ECO:0007669"/>
    <property type="project" value="UniProtKB-ARBA"/>
</dbReference>
<evidence type="ECO:0000259" key="1">
    <source>
        <dbReference type="Pfam" id="PF02517"/>
    </source>
</evidence>
<organism evidence="2 3">
    <name type="scientific">Geodermatophilus normandii</name>
    <dbReference type="NCBI Taxonomy" id="1137989"/>
    <lineage>
        <taxon>Bacteria</taxon>
        <taxon>Bacillati</taxon>
        <taxon>Actinomycetota</taxon>
        <taxon>Actinomycetes</taxon>
        <taxon>Geodermatophilales</taxon>
        <taxon>Geodermatophilaceae</taxon>
        <taxon>Geodermatophilus</taxon>
    </lineage>
</organism>
<evidence type="ECO:0000313" key="2">
    <source>
        <dbReference type="EMBL" id="PWW24804.1"/>
    </source>
</evidence>
<feature type="domain" description="CAAX prenyl protease 2/Lysostaphin resistance protein A-like" evidence="1">
    <location>
        <begin position="112"/>
        <end position="218"/>
    </location>
</feature>
<keyword evidence="2" id="KW-0378">Hydrolase</keyword>
<dbReference type="InterPro" id="IPR003675">
    <property type="entry name" value="Rce1/LyrA-like_dom"/>
</dbReference>
<dbReference type="InterPro" id="IPR015837">
    <property type="entry name" value="UCP026622_CAAX_protease"/>
</dbReference>
<protein>
    <submittedName>
        <fullName evidence="2">CAAX prenyl protease-like protein</fullName>
    </submittedName>
</protein>
<dbReference type="PIRSF" id="PIRSF026622">
    <property type="entry name" value="Proteas_026622"/>
    <property type="match status" value="1"/>
</dbReference>
<accession>A0A317QPB0</accession>
<proteinExistence type="predicted"/>
<sequence length="234" mass="24087">MSARGSDVRWAAGLVLLLAAWNDLVVPRLPRRAYVPVNATATAALLAAARARGASWDELGLDPRRLRSGARHGGACAAVVGAGYAVALAVPAVRPLLADARVTGLDRWELAWRVLVRIPVGTVVWEEVAFRGVLPPALHRVLPSRAADAAAAGLFGLWHVAPTLEGLALNGVGTTPARRTGTVAAACLATAGVDVLFTRLRRRSGSLLAPVLLHLAANDLGAVAAAAAGRGGPE</sequence>
<dbReference type="RefSeq" id="WP_245900243.1">
    <property type="nucleotide sequence ID" value="NZ_QGTX01000001.1"/>
</dbReference>
<keyword evidence="3" id="KW-1185">Reference proteome</keyword>
<comment type="caution">
    <text evidence="2">The sequence shown here is derived from an EMBL/GenBank/DDBJ whole genome shotgun (WGS) entry which is preliminary data.</text>
</comment>
<gene>
    <name evidence="2" type="ORF">JD79_03995</name>
</gene>
<dbReference type="AlphaFoldDB" id="A0A317QPB0"/>
<name>A0A317QPB0_9ACTN</name>
<dbReference type="GO" id="GO:0006508">
    <property type="term" value="P:proteolysis"/>
    <property type="evidence" value="ECO:0007669"/>
    <property type="project" value="UniProtKB-KW"/>
</dbReference>
<reference evidence="3" key="1">
    <citation type="submission" date="2018-05" db="EMBL/GenBank/DDBJ databases">
        <authorList>
            <person name="Klenk H.-P."/>
            <person name="Huntemann M."/>
            <person name="Clum A."/>
            <person name="Pillay M."/>
            <person name="Palaniappan K."/>
            <person name="Varghese N."/>
            <person name="Mikhailova N."/>
            <person name="Stamatis D."/>
            <person name="Reddy T."/>
            <person name="Daum C."/>
            <person name="Shapiro N."/>
            <person name="Ivanova N."/>
            <person name="Kyrpides N."/>
            <person name="Woyke T."/>
        </authorList>
    </citation>
    <scope>NUCLEOTIDE SEQUENCE [LARGE SCALE GENOMIC DNA]</scope>
    <source>
        <strain evidence="3">DSM 45417</strain>
    </source>
</reference>
<dbReference type="Proteomes" id="UP000246661">
    <property type="component" value="Unassembled WGS sequence"/>
</dbReference>
<keyword evidence="2" id="KW-0645">Protease</keyword>
<dbReference type="EMBL" id="QGTX01000001">
    <property type="protein sequence ID" value="PWW24804.1"/>
    <property type="molecule type" value="Genomic_DNA"/>
</dbReference>
<dbReference type="Pfam" id="PF02517">
    <property type="entry name" value="Rce1-like"/>
    <property type="match status" value="1"/>
</dbReference>
<evidence type="ECO:0000313" key="3">
    <source>
        <dbReference type="Proteomes" id="UP000246661"/>
    </source>
</evidence>